<keyword evidence="2" id="KW-0472">Membrane</keyword>
<dbReference type="Pfam" id="PF12505">
    <property type="entry name" value="DUF3712"/>
    <property type="match status" value="1"/>
</dbReference>
<evidence type="ECO:0000256" key="2">
    <source>
        <dbReference type="SAM" id="Phobius"/>
    </source>
</evidence>
<protein>
    <submittedName>
        <fullName evidence="3">Uncharacterized protein</fullName>
    </submittedName>
</protein>
<feature type="compositionally biased region" description="Basic and acidic residues" evidence="1">
    <location>
        <begin position="750"/>
        <end position="762"/>
    </location>
</feature>
<feature type="region of interest" description="Disordered" evidence="1">
    <location>
        <begin position="749"/>
        <end position="861"/>
    </location>
</feature>
<dbReference type="VEuPathDB" id="FungiDB:SeMB42_g01076"/>
<dbReference type="EMBL" id="QEAN01000025">
    <property type="protein sequence ID" value="TPX52964.1"/>
    <property type="molecule type" value="Genomic_DNA"/>
</dbReference>
<gene>
    <name evidence="3" type="ORF">SeMB42_g01076</name>
</gene>
<feature type="compositionally biased region" description="Low complexity" evidence="1">
    <location>
        <begin position="798"/>
        <end position="859"/>
    </location>
</feature>
<feature type="compositionally biased region" description="Polar residues" evidence="1">
    <location>
        <begin position="782"/>
        <end position="792"/>
    </location>
</feature>
<name>A0A507DMR7_9FUNG</name>
<keyword evidence="2" id="KW-1133">Transmembrane helix</keyword>
<dbReference type="GO" id="GO:0000329">
    <property type="term" value="C:fungal-type vacuole membrane"/>
    <property type="evidence" value="ECO:0007669"/>
    <property type="project" value="InterPro"/>
</dbReference>
<evidence type="ECO:0000313" key="4">
    <source>
        <dbReference type="Proteomes" id="UP000317494"/>
    </source>
</evidence>
<feature type="compositionally biased region" description="Polar residues" evidence="1">
    <location>
        <begin position="766"/>
        <end position="775"/>
    </location>
</feature>
<dbReference type="InterPro" id="IPR032675">
    <property type="entry name" value="LRR_dom_sf"/>
</dbReference>
<dbReference type="InterPro" id="IPR022185">
    <property type="entry name" value="DUF3712"/>
</dbReference>
<feature type="transmembrane region" description="Helical" evidence="2">
    <location>
        <begin position="146"/>
        <end position="173"/>
    </location>
</feature>
<accession>A0A507DMR7</accession>
<keyword evidence="4" id="KW-1185">Reference proteome</keyword>
<comment type="caution">
    <text evidence="3">The sequence shown here is derived from an EMBL/GenBank/DDBJ whole genome shotgun (WGS) entry which is preliminary data.</text>
</comment>
<dbReference type="PANTHER" id="PTHR35895:SF1">
    <property type="entry name" value="LIPID-BINDING SERUM GLYCOPROTEIN C-TERMINAL DOMAIN-CONTAINING PROTEIN"/>
    <property type="match status" value="1"/>
</dbReference>
<proteinExistence type="predicted"/>
<dbReference type="Proteomes" id="UP000317494">
    <property type="component" value="Unassembled WGS sequence"/>
</dbReference>
<evidence type="ECO:0000313" key="3">
    <source>
        <dbReference type="EMBL" id="TPX52964.1"/>
    </source>
</evidence>
<dbReference type="SUPFAM" id="SSF52047">
    <property type="entry name" value="RNI-like"/>
    <property type="match status" value="1"/>
</dbReference>
<sequence length="1522" mass="168070">MTEESPADGQMDADELRHRFSSMDRRLLSFTEALRIGSDHGEDEITVSYPTSTTAILYDDADDGALTPGSLASEFQKTFDWDKAPRVAIRNQNQFASKDNPRYPITRTDADAGVNGPASRGSHNGKAVLRTSDAGSAQSHCIRWRLICCLVPILILLASGVALLFVLGVPALARLAVERSVLVLDGATATSLTDTSFKLFLGFNISSIPLFPNVVTFLEPVKVVLNRNVMLFSLPFEDRQTIIDGNGKGETEIDNTTISVADPAGLQMFLALLGRSHNMSLDFMGTVLVDAFSQRHYVDFIKTVTFTGLQGKNMVNVTTLNMSQNTVADNSIAIFTTARIWNPIDITLQLDQINVTLSTTSMDPVASLTSKFPVTLLSNESANIALQGNLLENTANSLSRQVNDFLLGKETSFRAQITALTPNLYIDALLSNATINVVVPGMNSVLIQSINTPGCTLSLPSNSMLDSSTIVNQVNVSLPETSVVLSFGIAYQVVSLSSTSMEIGFQNGASFGRILMPAASVNSSKAMGQSSMLIPGTTQQMIITSQAQFKSFLTLVSKQNVSMRVQGVTNVAAEVAIGILDLRQLPFSYNITLQPPRISASLEELVVAARVQSSVVVTGRLLVTQDSNFQLSFPLVSFDIVLNQTRIGVFNSALPATGSQNVSGQGLVTNQQIVRLLNDGQSLNVSLALNNPSLVINNSYKHLPVVPLVPHLTPRTSSVAVAISARWKDDITRMDARVAQVGQLLGMKKVGGDEHPSLEKNRGLFTLSNPIQTSPFADEPSNDQLQTRNAATGPSGPPSSSSSVKAIPTSTSTTTTRQNTSTMSASVGTSTSTSTSSLRISSKQQSSKPRSSRKAASSSVDSTLPKELQVLHYVTRWLSPRYERILLNRLSQLSKGANKILVPRIYQDFDKLLSYDNPNNGLRRPSDPQDRLFALGRSLRHMYNCQFRTTLTYKQDALSHVKGLDLQLVVKSLGWVDIYQDEDEEDMEYESRPPRFRNQGEKERQFKMALEEEVKAESRYMEGGGGDASGAFKPIPMSGSLEDPDIRRVCRFVLSQCSKLDRLSAGFFFHYYDVRNAVSSNLRTLTIHMTRPLILWDDAWVRLAAKLPNLKSLTIHESLDFVSSLTWKLDKDRKSSPRSMPRHLAFALNRWSTTLQSFDYDFDMRDHRTGVEKKSTAKPNIMMIKEIIEALEYSRELKSIRIVGANIFHEQEVMFRGLPKLERIAYRDCYFGSPNQVAHIGMRAKATATKLKHLELVNLRGPQVLEIADCLAANAPYLESLCLMHATSPLTVTTKPFFTEVKWPKLNTLTLNHEDGKRAGMVQFINQVDKGSARQIRHLELHYPIVTGPYLRDPINLANCVNLVTLKLHLTKTLEVGYDPAYTLHSEHHQRQLETEPDCVNNILYKILVACKNLRYFENNTGYIDYAADTIFRAAMCRIDLNAVPVVLDCAVPRGITIALEAEQSFEGNDDDDYDDDENASGVVEPEAEDQILDPILQSLQSWYKITEGKVIFGPNIYVIAN</sequence>
<reference evidence="3 4" key="1">
    <citation type="journal article" date="2019" name="Sci. Rep.">
        <title>Comparative genomics of chytrid fungi reveal insights into the obligate biotrophic and pathogenic lifestyle of Synchytrium endobioticum.</title>
        <authorList>
            <person name="van de Vossenberg B.T.L.H."/>
            <person name="Warris S."/>
            <person name="Nguyen H.D.T."/>
            <person name="van Gent-Pelzer M.P.E."/>
            <person name="Joly D.L."/>
            <person name="van de Geest H.C."/>
            <person name="Bonants P.J.M."/>
            <person name="Smith D.S."/>
            <person name="Levesque C.A."/>
            <person name="van der Lee T.A.J."/>
        </authorList>
    </citation>
    <scope>NUCLEOTIDE SEQUENCE [LARGE SCALE GENOMIC DNA]</scope>
    <source>
        <strain evidence="3 4">MB42</strain>
    </source>
</reference>
<dbReference type="InterPro" id="IPR046368">
    <property type="entry name" value="Tag1"/>
</dbReference>
<organism evidence="3 4">
    <name type="scientific">Synchytrium endobioticum</name>
    <dbReference type="NCBI Taxonomy" id="286115"/>
    <lineage>
        <taxon>Eukaryota</taxon>
        <taxon>Fungi</taxon>
        <taxon>Fungi incertae sedis</taxon>
        <taxon>Chytridiomycota</taxon>
        <taxon>Chytridiomycota incertae sedis</taxon>
        <taxon>Chytridiomycetes</taxon>
        <taxon>Synchytriales</taxon>
        <taxon>Synchytriaceae</taxon>
        <taxon>Synchytrium</taxon>
    </lineage>
</organism>
<dbReference type="PANTHER" id="PTHR35895">
    <property type="entry name" value="CHROMOSOME 16, WHOLE GENOME SHOTGUN SEQUENCE"/>
    <property type="match status" value="1"/>
</dbReference>
<keyword evidence="2" id="KW-0812">Transmembrane</keyword>
<dbReference type="Gene3D" id="3.80.10.10">
    <property type="entry name" value="Ribonuclease Inhibitor"/>
    <property type="match status" value="1"/>
</dbReference>
<evidence type="ECO:0000256" key="1">
    <source>
        <dbReference type="SAM" id="MobiDB-lite"/>
    </source>
</evidence>